<dbReference type="OrthoDB" id="8064978at2759"/>
<feature type="region of interest" description="Disordered" evidence="2">
    <location>
        <begin position="2232"/>
        <end position="2265"/>
    </location>
</feature>
<feature type="compositionally biased region" description="Low complexity" evidence="2">
    <location>
        <begin position="2236"/>
        <end position="2245"/>
    </location>
</feature>
<feature type="compositionally biased region" description="Basic and acidic residues" evidence="2">
    <location>
        <begin position="1467"/>
        <end position="1478"/>
    </location>
</feature>
<organism evidence="3 4">
    <name type="scientific">Drosophila lebanonensis</name>
    <name type="common">Fruit fly</name>
    <name type="synonym">Scaptodrosophila lebanonensis</name>
    <dbReference type="NCBI Taxonomy" id="7225"/>
    <lineage>
        <taxon>Eukaryota</taxon>
        <taxon>Metazoa</taxon>
        <taxon>Ecdysozoa</taxon>
        <taxon>Arthropoda</taxon>
        <taxon>Hexapoda</taxon>
        <taxon>Insecta</taxon>
        <taxon>Pterygota</taxon>
        <taxon>Neoptera</taxon>
        <taxon>Endopterygota</taxon>
        <taxon>Diptera</taxon>
        <taxon>Brachycera</taxon>
        <taxon>Muscomorpha</taxon>
        <taxon>Ephydroidea</taxon>
        <taxon>Drosophilidae</taxon>
        <taxon>Scaptodrosophila</taxon>
    </lineage>
</organism>
<feature type="compositionally biased region" description="Polar residues" evidence="2">
    <location>
        <begin position="1835"/>
        <end position="1855"/>
    </location>
</feature>
<feature type="region of interest" description="Disordered" evidence="2">
    <location>
        <begin position="1968"/>
        <end position="2039"/>
    </location>
</feature>
<feature type="region of interest" description="Disordered" evidence="2">
    <location>
        <begin position="2286"/>
        <end position="2422"/>
    </location>
</feature>
<feature type="compositionally biased region" description="Basic and acidic residues" evidence="2">
    <location>
        <begin position="3660"/>
        <end position="3669"/>
    </location>
</feature>
<feature type="region of interest" description="Disordered" evidence="2">
    <location>
        <begin position="1438"/>
        <end position="1536"/>
    </location>
</feature>
<feature type="compositionally biased region" description="Polar residues" evidence="2">
    <location>
        <begin position="986"/>
        <end position="996"/>
    </location>
</feature>
<feature type="compositionally biased region" description="Basic and acidic residues" evidence="2">
    <location>
        <begin position="3234"/>
        <end position="3248"/>
    </location>
</feature>
<feature type="region of interest" description="Disordered" evidence="2">
    <location>
        <begin position="2933"/>
        <end position="3100"/>
    </location>
</feature>
<feature type="compositionally biased region" description="Polar residues" evidence="2">
    <location>
        <begin position="1769"/>
        <end position="1804"/>
    </location>
</feature>
<dbReference type="InterPro" id="IPR008984">
    <property type="entry name" value="SMAD_FHA_dom_sf"/>
</dbReference>
<feature type="region of interest" description="Disordered" evidence="2">
    <location>
        <begin position="2638"/>
        <end position="2657"/>
    </location>
</feature>
<feature type="compositionally biased region" description="Polar residues" evidence="2">
    <location>
        <begin position="1512"/>
        <end position="1536"/>
    </location>
</feature>
<evidence type="ECO:0000313" key="3">
    <source>
        <dbReference type="Proteomes" id="UP000504634"/>
    </source>
</evidence>
<feature type="region of interest" description="Disordered" evidence="2">
    <location>
        <begin position="2758"/>
        <end position="2904"/>
    </location>
</feature>
<gene>
    <name evidence="4" type="primary">LOC115624339</name>
</gene>
<feature type="region of interest" description="Disordered" evidence="2">
    <location>
        <begin position="3129"/>
        <end position="3691"/>
    </location>
</feature>
<evidence type="ECO:0000256" key="2">
    <source>
        <dbReference type="SAM" id="MobiDB-lite"/>
    </source>
</evidence>
<feature type="compositionally biased region" description="Polar residues" evidence="2">
    <location>
        <begin position="494"/>
        <end position="520"/>
    </location>
</feature>
<reference evidence="4" key="1">
    <citation type="submission" date="2025-08" db="UniProtKB">
        <authorList>
            <consortium name="RefSeq"/>
        </authorList>
    </citation>
    <scope>IDENTIFICATION</scope>
    <source>
        <strain evidence="4">11010-0011.00</strain>
        <tissue evidence="4">Whole body</tissue>
    </source>
</reference>
<feature type="compositionally biased region" description="Polar residues" evidence="2">
    <location>
        <begin position="809"/>
        <end position="825"/>
    </location>
</feature>
<feature type="compositionally biased region" description="Low complexity" evidence="2">
    <location>
        <begin position="2364"/>
        <end position="2374"/>
    </location>
</feature>
<feature type="compositionally biased region" description="Basic and acidic residues" evidence="2">
    <location>
        <begin position="3337"/>
        <end position="3362"/>
    </location>
</feature>
<feature type="region of interest" description="Disordered" evidence="2">
    <location>
        <begin position="599"/>
        <end position="622"/>
    </location>
</feature>
<feature type="compositionally biased region" description="Polar residues" evidence="2">
    <location>
        <begin position="1479"/>
        <end position="1503"/>
    </location>
</feature>
<feature type="coiled-coil region" evidence="1">
    <location>
        <begin position="2489"/>
        <end position="2516"/>
    </location>
</feature>
<feature type="region of interest" description="Disordered" evidence="2">
    <location>
        <begin position="2527"/>
        <end position="2622"/>
    </location>
</feature>
<keyword evidence="1" id="KW-0175">Coiled coil</keyword>
<feature type="compositionally biased region" description="Basic and acidic residues" evidence="2">
    <location>
        <begin position="2856"/>
        <end position="2867"/>
    </location>
</feature>
<feature type="region of interest" description="Disordered" evidence="2">
    <location>
        <begin position="1769"/>
        <end position="1947"/>
    </location>
</feature>
<dbReference type="Proteomes" id="UP000504634">
    <property type="component" value="Unplaced"/>
</dbReference>
<feature type="compositionally biased region" description="Basic and acidic residues" evidence="2">
    <location>
        <begin position="2168"/>
        <end position="2199"/>
    </location>
</feature>
<feature type="compositionally biased region" description="Basic and acidic residues" evidence="2">
    <location>
        <begin position="2707"/>
        <end position="2735"/>
    </location>
</feature>
<feature type="compositionally biased region" description="Basic residues" evidence="2">
    <location>
        <begin position="3623"/>
        <end position="3633"/>
    </location>
</feature>
<feature type="region of interest" description="Disordered" evidence="2">
    <location>
        <begin position="1107"/>
        <end position="1127"/>
    </location>
</feature>
<feature type="region of interest" description="Disordered" evidence="2">
    <location>
        <begin position="982"/>
        <end position="1031"/>
    </location>
</feature>
<dbReference type="SUPFAM" id="SSF49879">
    <property type="entry name" value="SMAD/FHA domain"/>
    <property type="match status" value="1"/>
</dbReference>
<feature type="region of interest" description="Disordered" evidence="2">
    <location>
        <begin position="2662"/>
        <end position="2739"/>
    </location>
</feature>
<keyword evidence="3" id="KW-1185">Reference proteome</keyword>
<feature type="compositionally biased region" description="Basic and acidic residues" evidence="2">
    <location>
        <begin position="1107"/>
        <end position="1126"/>
    </location>
</feature>
<sequence length="3691" mass="403749">MSLDGAQLMHVNAAGVSEAHPAKGRKFIIGSYVDSDLELADADRLHCEIQCDSFGRVTIRNNSLTKPILLDGQLVNTKRPLLHGAQITILNEVYTWDFPKVSECEHVMDSEPRTPERQPDRVAEQAPNSCPGRATNRALVANRMTVHNFRYSINSDDEGNTSIESRNESDALLDISTSKDEERCDTLPTPQIADDTPKIDLLEATQNKENTSTPSNKIILQLCARSDMVITSFSPRETGIKIEKSFTRICKPNSPNVAALTPKSVYSTPKSVLSELNEESCSRDLMDFSTPSTSKKALAAKPKASMYLIDLTTPKRLAPVLKTPSTPASGSSLSESTPIVVVDSSVESAKTSSIISITDSAGPDKHAVVTPKRQLQTAASTPKRTPQSLMKRALLTSAKKLTTQATPGTVTPKNLAAKHALINSRRQSLSTPIRRLPFHPDRNSSIKKTLPRKSLAAAKPRDNKVSQLRKSMAAVHRTSPHHVSNKLVAKARKSLNSPGRSSPSNFLSQQPAKQTPSNYALDTKPVSFCEDKMSTPDAETSAELSRTFIIDDEDECAVLDNGGSKEAEPKPVVAILADEDEENSTKELLNRMEQLLAQKTSKEKSQGDDQKQDTELKQHNSESLKIDECAKPSAFIDMEILEKEIEAEDVATEADLFENLIEDTANANNSTIEASGIEAETAVLENKEAASLDDRNLNETIELSNAEVSTTTTTTTAEVQPEDAVQSEELSTTFDLAAKPSEEQDITKKNELIEATEATEDISDAPQISASEETKKISSEINDSKNVVDITTTDNILEIDVIATEPEQPENSTYQKDVTTPTAASNKEETLCEELLSSVEDTPKTNIVVDSEDTELDEMHEQLTEKLNRRSMRRASVEASSKPTEGSAVEPKTPRRQSKRGMQLDESVGDLGIIVEKPGQTEALESIESSEENEHNDNAIPADENYGKVLTANNSVILKESEVAKNNEENEVIEDSFCEEVHSNEQHTNTANSTKDQTVRELSSKFNDNPTPRRSTRRFSATLTPRRSTRRASVDVVVGALNSNKPTRRASCSACDLPTTPKRNRRLSDDVQATPTRYSKRLLSTPKRGAQLDEAIDNMGAIVEEREPTEAAEKEIEAKETAHEEQNDLEAPAVDEDYGEEIHSSDEPDKIDYKGMREMLKTPKSCSTPRFKGLREMMRTPKVNASPILGNIEELLEMSDDVGGTPKSATVARVSLQECRKSLIVDEECDKFFKTPRAKNIMIPNEPGSALLQSHTNASVPATEYDLNSTNASMQLEKIFDESSTMLTTNVTETELSVAAFNTAAGEDPLSVSKLNTNAEPEADQTNADRNESISSEALMSINCAASTSLKDPLTSTAYKAVDGANLAREIKLSNSGSESANDVNDMSGIQMLDQTTDSIFSEPLMVSGADSENMTVEETKMTSTARLTYTLQEEKENTLEYSQHESTLGLGEPLVVSDDEEEEEEQKPAAIEKETGTSDKGNSSSIIELNRTPETITESTVDLTEEPIMTKETSSNKSAVSQIEVENQPTTSTATIENVELQQLAKKEDGTNNNDTSIIEIDQTAKNVNEQKNGNIEEVNDDEPLKEASEPNSNESVLFEGEKEETMQPQSNECIQIEEPAGSEIQSNNHSVIKLDEAKDQNINEDESIIELDEEDADGDVHKVEANELLETASTTHENTAVELEEEQESSVGVSINDQSSLQTSSIERISTATNEETSAIISASDDDIINNPESSKPKLSEEETVPVADSNEKQSIVFDLQEQSLEVSLQTSSIERISTATNEETSAIISASDNDITNNPETSKPKLGGEETTPVAGSNGNQSTIADLPDQSLEVSLQTSSTEGLPTGTNEETSSVISASDDDIINNPESKPKLGGEETAPAADPNGNQSTIFDLPDQSLEVSSIERKSAMTNEESSELRSIVENESVNDPAPIGQEHIGSTETEIREPTSLVQEEMEHKEFISENVGGCEETVPNASQSSYGQQSLEVSSIGRKSAMTNEENEDENMDNPASSKTTSVEQEEAEPKEITSVDENKMKHNKITVGSDEAVPVANQSVSYGLQEQSLEISSIEGKSATTNEKASVEIDNAMASNSLVFDLQEQSEVSSIEGISVTTNDETAVSKSISEDDILDISEPAEQVEPEANEFTSVENVENKIVETELENNEEPKPTENTKDLTDAIPDKDHSVYGTEEKESIEISSNVSDRSQEQADLPQEVEKSDLLNIAVGEETQELSTTASSSIIDLDDDDAHTNTTLASEERKTETIDVSIIAEKVVGTHEVIELKAEEIPKPAEHSTAEESKSKDKDERAEIDVEGQAVAKEGLNESKANAQEISVNESIDLTNDDLSDDEEPTGSQEESSDAIGAESSSSAVQKATYPTIAEQSIRLEYSPERGELSSEDPKAENTNDPNEASIDLTSDDELIEENIQANDKKVTEFVELSDDSEETPEIIEKRTEAEENVNLSVADGIELKLKETSLKTDDIPVEENAEKIVNVVENEITETEEEIVDTSKKDTNKLNKDFRDKAAKELDKPEKGPIHNITSDTAIEAETSLHKKEDESDSTTELKEATNHTENDNSTVMEEAGVKSISVRDEPKNNDNGLFEKTNKAGSSDEVEAHSITTNVPVNKLNKTVVSDHEEEQILPVPNEAQNQSIVIEEKLTTTTSTEQHMTEAPKEEDDDVLLIEAESSEEEKQTPAKTTDTQEATKRSHRTEDSTKLDEEIPPVKRARGDEENVDNTAVESIRRFGRRAFVNKVPVAPLEITKESATDITKVTSDSTETKQAIKTSDASEEKKQSAQKLNENKEENIEHVEEMPATSTPLRRRGRTPSTKVDQVAEQPKPANRVLRKGSAAIEREAHEAEEPKRRGRKASSEVLESTATENKAGELDIEKRTRRARGASAEVAEVADLLGEKKKINVVQVPAIVFEEPEAEVEANAVDEKPKRRGRKASTEVVDSTSKKEIVQLPSKNKELGDSKGNTDRLTTAPEAPDIEEPIVEKPKRRGRKPSAEVVEAVDLPLTKKKEEVESKGQSHRTIILEDPETESQPVAEKSKRRGRKASAEVVEATDVPLTKKKEDVESEGQSGDRPKRRGRKASADVVETSIVNIPLKKVEDYSKEALSQIDEVFETKEQPKRRGRNPSAEEAVGAVLPKDQQITQHLTVPTELGEKTVTRRGRKATVDVELTEENKTNEVAEKPKRRGRRPSTDVVPTETKMEDPVDAAVPKPTRRGRKDAAVKEPQHKKEEETQTPASPPEKSKRRARKASASVEPDDEAVPPKKVARRGRKASAVVEEPDVVEIHTPEVITIPPPAVEQAKDVGSSDAPLSSPANTEDESSPRRREGRNVPRKNYDETSDDEKKTASARKPRKPTAKATATIKQTELAVIPTPQPTTPKAATPEPSESAKPPEQTASQKREGRNIPRRNYNETNSDDEKPSTTRGRRIRQPTVKALELIVNSPRPGTPKRRKGKAAAEDTEEPPEKKALQVEDEPLEKNVLQGEENESAPAGKARGARRKPAEVAETSGRGRKAAKETTDVSGELDAASVPTTSSKRNARSRKESASSQADELAPMEEKAPTKRTARGKASSEAPDKEPPSKRARGKTQPTNVDTDDEQPEVVAASKKRAPPRGKGRKAEQEEEAEATPTASVPTRTARGRKVHFEAAEEAAKLSTLPPSVGDAPKRVTRSRRK</sequence>
<feature type="compositionally biased region" description="Basic residues" evidence="2">
    <location>
        <begin position="478"/>
        <end position="493"/>
    </location>
</feature>
<feature type="compositionally biased region" description="Basic and acidic residues" evidence="2">
    <location>
        <begin position="3188"/>
        <end position="3198"/>
    </location>
</feature>
<feature type="compositionally biased region" description="Polar residues" evidence="2">
    <location>
        <begin position="1691"/>
        <end position="1719"/>
    </location>
</feature>
<dbReference type="RefSeq" id="XP_030374851.1">
    <property type="nucleotide sequence ID" value="XM_030518991.1"/>
</dbReference>
<accession>A0A6J2TDJ5</accession>
<proteinExistence type="predicted"/>
<feature type="region of interest" description="Disordered" evidence="2">
    <location>
        <begin position="1671"/>
        <end position="1755"/>
    </location>
</feature>
<evidence type="ECO:0000256" key="1">
    <source>
        <dbReference type="SAM" id="Coils"/>
    </source>
</evidence>
<feature type="compositionally biased region" description="Polar residues" evidence="2">
    <location>
        <begin position="1977"/>
        <end position="1991"/>
    </location>
</feature>
<feature type="compositionally biased region" description="Polar residues" evidence="2">
    <location>
        <begin position="1004"/>
        <end position="1026"/>
    </location>
</feature>
<evidence type="ECO:0000313" key="4">
    <source>
        <dbReference type="RefSeq" id="XP_030374851.1"/>
    </source>
</evidence>
<feature type="compositionally biased region" description="Polar residues" evidence="2">
    <location>
        <begin position="2771"/>
        <end position="2790"/>
    </location>
</feature>
<feature type="region of interest" description="Disordered" evidence="2">
    <location>
        <begin position="806"/>
        <end position="827"/>
    </location>
</feature>
<protein>
    <submittedName>
        <fullName evidence="4">Titin</fullName>
    </submittedName>
</protein>
<feature type="compositionally biased region" description="Basic and acidic residues" evidence="2">
    <location>
        <begin position="2554"/>
        <end position="2578"/>
    </location>
</feature>
<dbReference type="GeneID" id="115624339"/>
<feature type="region of interest" description="Disordered" evidence="2">
    <location>
        <begin position="865"/>
        <end position="943"/>
    </location>
</feature>
<feature type="region of interest" description="Disordered" evidence="2">
    <location>
        <begin position="1570"/>
        <end position="1611"/>
    </location>
</feature>
<feature type="compositionally biased region" description="Acidic residues" evidence="2">
    <location>
        <begin position="2345"/>
        <end position="2355"/>
    </location>
</feature>
<feature type="compositionally biased region" description="Basic and acidic residues" evidence="2">
    <location>
        <begin position="2791"/>
        <end position="2816"/>
    </location>
</feature>
<feature type="compositionally biased region" description="Basic and acidic residues" evidence="2">
    <location>
        <begin position="2960"/>
        <end position="2982"/>
    </location>
</feature>
<feature type="region of interest" description="Disordered" evidence="2">
    <location>
        <begin position="2161"/>
        <end position="2220"/>
    </location>
</feature>
<feature type="compositionally biased region" description="Basic and acidic residues" evidence="2">
    <location>
        <begin position="600"/>
        <end position="622"/>
    </location>
</feature>
<feature type="compositionally biased region" description="Polar residues" evidence="2">
    <location>
        <begin position="2329"/>
        <end position="2344"/>
    </location>
</feature>
<name>A0A6J2TDJ5_DROLE</name>
<feature type="compositionally biased region" description="Basic and acidic residues" evidence="2">
    <location>
        <begin position="2527"/>
        <end position="2540"/>
    </location>
</feature>
<feature type="region of interest" description="Disordered" evidence="2">
    <location>
        <begin position="107"/>
        <end position="133"/>
    </location>
</feature>
<feature type="compositionally biased region" description="Basic and acidic residues" evidence="2">
    <location>
        <begin position="107"/>
        <end position="123"/>
    </location>
</feature>
<feature type="compositionally biased region" description="Polar residues" evidence="2">
    <location>
        <begin position="1817"/>
        <end position="1827"/>
    </location>
</feature>
<feature type="region of interest" description="Disordered" evidence="2">
    <location>
        <begin position="1312"/>
        <end position="1331"/>
    </location>
</feature>
<feature type="compositionally biased region" description="Acidic residues" evidence="2">
    <location>
        <begin position="2678"/>
        <end position="2693"/>
    </location>
</feature>
<feature type="compositionally biased region" description="Polar residues" evidence="2">
    <location>
        <begin position="1313"/>
        <end position="1326"/>
    </location>
</feature>
<feature type="compositionally biased region" description="Basic and acidic residues" evidence="2">
    <location>
        <begin position="3021"/>
        <end position="3032"/>
    </location>
</feature>
<feature type="region of interest" description="Disordered" evidence="2">
    <location>
        <begin position="434"/>
        <end position="523"/>
    </location>
</feature>
<feature type="compositionally biased region" description="Basic and acidic residues" evidence="2">
    <location>
        <begin position="2286"/>
        <end position="2314"/>
    </location>
</feature>
<feature type="compositionally biased region" description="Basic and acidic residues" evidence="2">
    <location>
        <begin position="2392"/>
        <end position="2408"/>
    </location>
</feature>
<feature type="compositionally biased region" description="Basic and acidic residues" evidence="2">
    <location>
        <begin position="2026"/>
        <end position="2039"/>
    </location>
</feature>
<feature type="compositionally biased region" description="Basic residues" evidence="2">
    <location>
        <begin position="3363"/>
        <end position="3372"/>
    </location>
</feature>